<evidence type="ECO:0000313" key="7">
    <source>
        <dbReference type="Proteomes" id="UP001152759"/>
    </source>
</evidence>
<dbReference type="Pfam" id="PF10507">
    <property type="entry name" value="TMEM65"/>
    <property type="match status" value="1"/>
</dbReference>
<evidence type="ECO:0008006" key="8">
    <source>
        <dbReference type="Google" id="ProtNLM"/>
    </source>
</evidence>
<dbReference type="GO" id="GO:0005739">
    <property type="term" value="C:mitochondrion"/>
    <property type="evidence" value="ECO:0007669"/>
    <property type="project" value="TreeGrafter"/>
</dbReference>
<gene>
    <name evidence="6" type="ORF">BEMITA_LOCUS13169</name>
</gene>
<dbReference type="AlphaFoldDB" id="A0A9P0AKA9"/>
<evidence type="ECO:0000256" key="5">
    <source>
        <dbReference type="SAM" id="Phobius"/>
    </source>
</evidence>
<evidence type="ECO:0000256" key="1">
    <source>
        <dbReference type="ARBA" id="ARBA00004141"/>
    </source>
</evidence>
<feature type="transmembrane region" description="Helical" evidence="5">
    <location>
        <begin position="148"/>
        <end position="169"/>
    </location>
</feature>
<accession>A0A9P0AKA9</accession>
<protein>
    <recommendedName>
        <fullName evidence="8">Transmembrane protein 65</fullName>
    </recommendedName>
</protein>
<dbReference type="Proteomes" id="UP001152759">
    <property type="component" value="Chromosome 8"/>
</dbReference>
<evidence type="ECO:0000256" key="2">
    <source>
        <dbReference type="ARBA" id="ARBA00022692"/>
    </source>
</evidence>
<sequence>MGSNFHIAFSKMILKQYSFCQNSYALSVRSHYFKRTNCLRRFSTLKSDTTHPLTKEKADELVRNLSPEEREYLLESIHHVTSDETKADYKDQLAAYRWRSEFGRPSRLAQLGDVDPTGSYCPLPEDWLLQKYTETVPQPTRSDIIRVAIFNAIPFIGFGFLDNFFMITFGDTIEAALSGFIVITTMTAAALGNTISDILGIGSAWYVEQAVSKLGFQPPKLLPVQMDMKITRRAANMGRTIGVTIGCILGMSPLLFLKPKQEIEEPAAEFTD</sequence>
<dbReference type="PANTHER" id="PTHR21706:SF15">
    <property type="entry name" value="TRANSMEMBRANE PROTEIN 65"/>
    <property type="match status" value="1"/>
</dbReference>
<name>A0A9P0AKA9_BEMTA</name>
<evidence type="ECO:0000256" key="4">
    <source>
        <dbReference type="ARBA" id="ARBA00023136"/>
    </source>
</evidence>
<comment type="subcellular location">
    <subcellularLocation>
        <location evidence="1">Membrane</location>
        <topology evidence="1">Multi-pass membrane protein</topology>
    </subcellularLocation>
</comment>
<evidence type="ECO:0000313" key="6">
    <source>
        <dbReference type="EMBL" id="CAH0394922.1"/>
    </source>
</evidence>
<keyword evidence="2 5" id="KW-0812">Transmembrane</keyword>
<keyword evidence="4 5" id="KW-0472">Membrane</keyword>
<dbReference type="EMBL" id="OU963869">
    <property type="protein sequence ID" value="CAH0394922.1"/>
    <property type="molecule type" value="Genomic_DNA"/>
</dbReference>
<dbReference type="InterPro" id="IPR019537">
    <property type="entry name" value="TMEM65"/>
</dbReference>
<proteinExistence type="predicted"/>
<reference evidence="6" key="1">
    <citation type="submission" date="2021-12" db="EMBL/GenBank/DDBJ databases">
        <authorList>
            <person name="King R."/>
        </authorList>
    </citation>
    <scope>NUCLEOTIDE SEQUENCE</scope>
</reference>
<feature type="transmembrane region" description="Helical" evidence="5">
    <location>
        <begin position="175"/>
        <end position="195"/>
    </location>
</feature>
<keyword evidence="3 5" id="KW-1133">Transmembrane helix</keyword>
<evidence type="ECO:0000256" key="3">
    <source>
        <dbReference type="ARBA" id="ARBA00022989"/>
    </source>
</evidence>
<keyword evidence="7" id="KW-1185">Reference proteome</keyword>
<dbReference type="GO" id="GO:0016020">
    <property type="term" value="C:membrane"/>
    <property type="evidence" value="ECO:0007669"/>
    <property type="project" value="UniProtKB-SubCell"/>
</dbReference>
<feature type="transmembrane region" description="Helical" evidence="5">
    <location>
        <begin position="236"/>
        <end position="256"/>
    </location>
</feature>
<dbReference type="PANTHER" id="PTHR21706">
    <property type="entry name" value="TRANSMEMBRANE PROTEIN 65"/>
    <property type="match status" value="1"/>
</dbReference>
<organism evidence="6 7">
    <name type="scientific">Bemisia tabaci</name>
    <name type="common">Sweetpotato whitefly</name>
    <name type="synonym">Aleurodes tabaci</name>
    <dbReference type="NCBI Taxonomy" id="7038"/>
    <lineage>
        <taxon>Eukaryota</taxon>
        <taxon>Metazoa</taxon>
        <taxon>Ecdysozoa</taxon>
        <taxon>Arthropoda</taxon>
        <taxon>Hexapoda</taxon>
        <taxon>Insecta</taxon>
        <taxon>Pterygota</taxon>
        <taxon>Neoptera</taxon>
        <taxon>Paraneoptera</taxon>
        <taxon>Hemiptera</taxon>
        <taxon>Sternorrhyncha</taxon>
        <taxon>Aleyrodoidea</taxon>
        <taxon>Aleyrodidae</taxon>
        <taxon>Aleyrodinae</taxon>
        <taxon>Bemisia</taxon>
    </lineage>
</organism>